<dbReference type="Proteomes" id="UP000054166">
    <property type="component" value="Unassembled WGS sequence"/>
</dbReference>
<organism evidence="1 2">
    <name type="scientific">Piloderma croceum (strain F 1598)</name>
    <dbReference type="NCBI Taxonomy" id="765440"/>
    <lineage>
        <taxon>Eukaryota</taxon>
        <taxon>Fungi</taxon>
        <taxon>Dikarya</taxon>
        <taxon>Basidiomycota</taxon>
        <taxon>Agaricomycotina</taxon>
        <taxon>Agaricomycetes</taxon>
        <taxon>Agaricomycetidae</taxon>
        <taxon>Atheliales</taxon>
        <taxon>Atheliaceae</taxon>
        <taxon>Piloderma</taxon>
    </lineage>
</organism>
<reference evidence="2" key="2">
    <citation type="submission" date="2015-01" db="EMBL/GenBank/DDBJ databases">
        <title>Evolutionary Origins and Diversification of the Mycorrhizal Mutualists.</title>
        <authorList>
            <consortium name="DOE Joint Genome Institute"/>
            <consortium name="Mycorrhizal Genomics Consortium"/>
            <person name="Kohler A."/>
            <person name="Kuo A."/>
            <person name="Nagy L.G."/>
            <person name="Floudas D."/>
            <person name="Copeland A."/>
            <person name="Barry K.W."/>
            <person name="Cichocki N."/>
            <person name="Veneault-Fourrey C."/>
            <person name="LaButti K."/>
            <person name="Lindquist E.A."/>
            <person name="Lipzen A."/>
            <person name="Lundell T."/>
            <person name="Morin E."/>
            <person name="Murat C."/>
            <person name="Riley R."/>
            <person name="Ohm R."/>
            <person name="Sun H."/>
            <person name="Tunlid A."/>
            <person name="Henrissat B."/>
            <person name="Grigoriev I.V."/>
            <person name="Hibbett D.S."/>
            <person name="Martin F."/>
        </authorList>
    </citation>
    <scope>NUCLEOTIDE SEQUENCE [LARGE SCALE GENOMIC DNA]</scope>
    <source>
        <strain evidence="2">F 1598</strain>
    </source>
</reference>
<dbReference type="HOGENOM" id="CLU_2278511_0_0_1"/>
<evidence type="ECO:0000313" key="2">
    <source>
        <dbReference type="Proteomes" id="UP000054166"/>
    </source>
</evidence>
<sequence>MDTAQRLVITSILVWLDQIYYARVLGSKKYCLSPRTPRYIDCQLGLTYMWSEFCRDSIELVITETEITWPKFGEASFRSLHEELAFPTAYLSLIFSATSITS</sequence>
<evidence type="ECO:0000313" key="1">
    <source>
        <dbReference type="EMBL" id="KIM78597.1"/>
    </source>
</evidence>
<proteinExistence type="predicted"/>
<dbReference type="EMBL" id="KN833015">
    <property type="protein sequence ID" value="KIM78597.1"/>
    <property type="molecule type" value="Genomic_DNA"/>
</dbReference>
<dbReference type="InParanoid" id="A0A0C3BMV1"/>
<protein>
    <submittedName>
        <fullName evidence="1">Uncharacterized protein</fullName>
    </submittedName>
</protein>
<dbReference type="AlphaFoldDB" id="A0A0C3BMV1"/>
<keyword evidence="2" id="KW-1185">Reference proteome</keyword>
<name>A0A0C3BMV1_PILCF</name>
<gene>
    <name evidence="1" type="ORF">PILCRDRAFT_585013</name>
</gene>
<reference evidence="1 2" key="1">
    <citation type="submission" date="2014-04" db="EMBL/GenBank/DDBJ databases">
        <authorList>
            <consortium name="DOE Joint Genome Institute"/>
            <person name="Kuo A."/>
            <person name="Tarkka M."/>
            <person name="Buscot F."/>
            <person name="Kohler A."/>
            <person name="Nagy L.G."/>
            <person name="Floudas D."/>
            <person name="Copeland A."/>
            <person name="Barry K.W."/>
            <person name="Cichocki N."/>
            <person name="Veneault-Fourrey C."/>
            <person name="LaButti K."/>
            <person name="Lindquist E.A."/>
            <person name="Lipzen A."/>
            <person name="Lundell T."/>
            <person name="Morin E."/>
            <person name="Murat C."/>
            <person name="Sun H."/>
            <person name="Tunlid A."/>
            <person name="Henrissat B."/>
            <person name="Grigoriev I.V."/>
            <person name="Hibbett D.S."/>
            <person name="Martin F."/>
            <person name="Nordberg H.P."/>
            <person name="Cantor M.N."/>
            <person name="Hua S.X."/>
        </authorList>
    </citation>
    <scope>NUCLEOTIDE SEQUENCE [LARGE SCALE GENOMIC DNA]</scope>
    <source>
        <strain evidence="1 2">F 1598</strain>
    </source>
</reference>
<accession>A0A0C3BMV1</accession>